<keyword evidence="2" id="KW-1185">Reference proteome</keyword>
<gene>
    <name evidence="1" type="ORF">O6H91_19G005700</name>
</gene>
<protein>
    <submittedName>
        <fullName evidence="1">Uncharacterized protein</fullName>
    </submittedName>
</protein>
<dbReference type="Proteomes" id="UP001162992">
    <property type="component" value="Chromosome 19"/>
</dbReference>
<evidence type="ECO:0000313" key="1">
    <source>
        <dbReference type="EMBL" id="KAJ7520431.1"/>
    </source>
</evidence>
<dbReference type="EMBL" id="CM055110">
    <property type="protein sequence ID" value="KAJ7520431.1"/>
    <property type="molecule type" value="Genomic_DNA"/>
</dbReference>
<evidence type="ECO:0000313" key="2">
    <source>
        <dbReference type="Proteomes" id="UP001162992"/>
    </source>
</evidence>
<sequence>MGLLDKLWDDVVAGPQPDKGLGRLRKEKLSINIDASGIDEDRTLVFHRRRSAEFQYSQGETRRVTQSIAIVKPPVIRPFGLDESLPSTPSGSSVPLSPSLTSPQFRSKDNSWRSVFHSGGNKDMDRNSSAKFDEAHPNSPTVYDWVVISVLDR</sequence>
<reference evidence="2" key="1">
    <citation type="journal article" date="2024" name="Proc. Natl. Acad. Sci. U.S.A.">
        <title>Extraordinary preservation of gene collinearity over three hundred million years revealed in homosporous lycophytes.</title>
        <authorList>
            <person name="Li C."/>
            <person name="Wickell D."/>
            <person name="Kuo L.Y."/>
            <person name="Chen X."/>
            <person name="Nie B."/>
            <person name="Liao X."/>
            <person name="Peng D."/>
            <person name="Ji J."/>
            <person name="Jenkins J."/>
            <person name="Williams M."/>
            <person name="Shu S."/>
            <person name="Plott C."/>
            <person name="Barry K."/>
            <person name="Rajasekar S."/>
            <person name="Grimwood J."/>
            <person name="Han X."/>
            <person name="Sun S."/>
            <person name="Hou Z."/>
            <person name="He W."/>
            <person name="Dai G."/>
            <person name="Sun C."/>
            <person name="Schmutz J."/>
            <person name="Leebens-Mack J.H."/>
            <person name="Li F.W."/>
            <person name="Wang L."/>
        </authorList>
    </citation>
    <scope>NUCLEOTIDE SEQUENCE [LARGE SCALE GENOMIC DNA]</scope>
    <source>
        <strain evidence="2">cv. PW_Plant_1</strain>
    </source>
</reference>
<name>A0ACC2ASA8_DIPCM</name>
<accession>A0ACC2ASA8</accession>
<organism evidence="1 2">
    <name type="scientific">Diphasiastrum complanatum</name>
    <name type="common">Issler's clubmoss</name>
    <name type="synonym">Lycopodium complanatum</name>
    <dbReference type="NCBI Taxonomy" id="34168"/>
    <lineage>
        <taxon>Eukaryota</taxon>
        <taxon>Viridiplantae</taxon>
        <taxon>Streptophyta</taxon>
        <taxon>Embryophyta</taxon>
        <taxon>Tracheophyta</taxon>
        <taxon>Lycopodiopsida</taxon>
        <taxon>Lycopodiales</taxon>
        <taxon>Lycopodiaceae</taxon>
        <taxon>Lycopodioideae</taxon>
        <taxon>Diphasiastrum</taxon>
    </lineage>
</organism>
<proteinExistence type="predicted"/>
<comment type="caution">
    <text evidence="1">The sequence shown here is derived from an EMBL/GenBank/DDBJ whole genome shotgun (WGS) entry which is preliminary data.</text>
</comment>